<comment type="caution">
    <text evidence="3">The sequence shown here is derived from an EMBL/GenBank/DDBJ whole genome shotgun (WGS) entry which is preliminary data.</text>
</comment>
<evidence type="ECO:0000259" key="2">
    <source>
        <dbReference type="Pfam" id="PF04773"/>
    </source>
</evidence>
<dbReference type="Pfam" id="PF04773">
    <property type="entry name" value="FecR"/>
    <property type="match status" value="1"/>
</dbReference>
<dbReference type="Proteomes" id="UP000292423">
    <property type="component" value="Unassembled WGS sequence"/>
</dbReference>
<protein>
    <submittedName>
        <fullName evidence="3">FecR family protein</fullName>
    </submittedName>
</protein>
<evidence type="ECO:0000256" key="1">
    <source>
        <dbReference type="SAM" id="SignalP"/>
    </source>
</evidence>
<organism evidence="3 4">
    <name type="scientific">Fluviicoccus keumensis</name>
    <dbReference type="NCBI Taxonomy" id="1435465"/>
    <lineage>
        <taxon>Bacteria</taxon>
        <taxon>Pseudomonadati</taxon>
        <taxon>Pseudomonadota</taxon>
        <taxon>Gammaproteobacteria</taxon>
        <taxon>Moraxellales</taxon>
        <taxon>Moraxellaceae</taxon>
        <taxon>Fluviicoccus</taxon>
    </lineage>
</organism>
<dbReference type="EMBL" id="SHKX01000011">
    <property type="protein sequence ID" value="RZU46773.1"/>
    <property type="molecule type" value="Genomic_DNA"/>
</dbReference>
<feature type="domain" description="FecR protein" evidence="2">
    <location>
        <begin position="59"/>
        <end position="159"/>
    </location>
</feature>
<reference evidence="3 4" key="1">
    <citation type="submission" date="2019-02" db="EMBL/GenBank/DDBJ databases">
        <title>Genomic Encyclopedia of Type Strains, Phase IV (KMG-IV): sequencing the most valuable type-strain genomes for metagenomic binning, comparative biology and taxonomic classification.</title>
        <authorList>
            <person name="Goeker M."/>
        </authorList>
    </citation>
    <scope>NUCLEOTIDE SEQUENCE [LARGE SCALE GENOMIC DNA]</scope>
    <source>
        <strain evidence="3 4">DSM 105135</strain>
    </source>
</reference>
<feature type="signal peptide" evidence="1">
    <location>
        <begin position="1"/>
        <end position="18"/>
    </location>
</feature>
<evidence type="ECO:0000313" key="4">
    <source>
        <dbReference type="Proteomes" id="UP000292423"/>
    </source>
</evidence>
<dbReference type="RefSeq" id="WP_165391350.1">
    <property type="nucleotide sequence ID" value="NZ_SHKX01000011.1"/>
</dbReference>
<evidence type="ECO:0000313" key="3">
    <source>
        <dbReference type="EMBL" id="RZU46773.1"/>
    </source>
</evidence>
<gene>
    <name evidence="3" type="ORF">EV700_1155</name>
</gene>
<keyword evidence="1" id="KW-0732">Signal</keyword>
<name>A0A4Q7ZA65_9GAMM</name>
<accession>A0A4Q7ZA65</accession>
<sequence>MKKIILLAAMLASGAATAANNPAHCRVGEVASIKGTVEMVRNAQTVAPEVGAKICRGDLFRTKAGSVAELKLRDGTKLTVGKDSEMVIRDYRIFRKQPNIALFDLLKGAFRSISGSITTRPHRFEVTTSVATIGVRGTDFWGGFGVTPDGALDVIMLEGHGVYVKNAKGQVELDKPGLGTTISADGSLADPKAWAAEKLNRAVATITPD</sequence>
<dbReference type="AlphaFoldDB" id="A0A4Q7ZA65"/>
<dbReference type="PANTHER" id="PTHR38731:SF1">
    <property type="entry name" value="FECR PROTEIN DOMAIN-CONTAINING PROTEIN"/>
    <property type="match status" value="1"/>
</dbReference>
<dbReference type="PANTHER" id="PTHR38731">
    <property type="entry name" value="LIPL45-RELATED LIPOPROTEIN-RELATED"/>
    <property type="match status" value="1"/>
</dbReference>
<keyword evidence="4" id="KW-1185">Reference proteome</keyword>
<dbReference type="InterPro" id="IPR006860">
    <property type="entry name" value="FecR"/>
</dbReference>
<feature type="chain" id="PRO_5020923653" evidence="1">
    <location>
        <begin position="19"/>
        <end position="209"/>
    </location>
</feature>
<proteinExistence type="predicted"/>
<dbReference type="Gene3D" id="2.60.120.1440">
    <property type="match status" value="1"/>
</dbReference>